<sequence>MATFEAESLRSPALSSTESVSESLETAKTRKRPRETFEDSFDDGQWDLTDDGRPKTRRVNPQRLAIRLGPDLVAEMEALIIPGAKMPTFTVRKDFQERYNVDRRHIYDYFHSRGLRVAKEDKHTNLIRGRAMKAQAQAQAQLQAISQPPDPVVKQECAPCDVPIVRPFLVQIQQSPVKPRGRIVKRTSKVTDKKPRTAGTKRRATTARASETLNIFRDSELPVTPLSGDGSESFAATSSGTDTDWESASACPQFAMPDGSEYSNGSIKKETRGIPDFLPSPDDFVVGYFESSSSGNAPPPFLDLESSLLPCGLDDFGTLMTMNEHRLLTEEERNELYDLIDNNIPRVGGADDSTGTYTTFMSGESRSYFDLPVTSHTDNGSKRAGNHSAVVADSPIALDIPDLRKWLSDDLDLCHSGMNLHALNPIRNSFEGCFE</sequence>
<dbReference type="Proteomes" id="UP000807469">
    <property type="component" value="Unassembled WGS sequence"/>
</dbReference>
<name>A0A9P5ZH73_9AGAR</name>
<organism evidence="2 3">
    <name type="scientific">Pholiota conissans</name>
    <dbReference type="NCBI Taxonomy" id="109636"/>
    <lineage>
        <taxon>Eukaryota</taxon>
        <taxon>Fungi</taxon>
        <taxon>Dikarya</taxon>
        <taxon>Basidiomycota</taxon>
        <taxon>Agaricomycotina</taxon>
        <taxon>Agaricomycetes</taxon>
        <taxon>Agaricomycetidae</taxon>
        <taxon>Agaricales</taxon>
        <taxon>Agaricineae</taxon>
        <taxon>Strophariaceae</taxon>
        <taxon>Pholiota</taxon>
    </lineage>
</organism>
<proteinExistence type="predicted"/>
<evidence type="ECO:0000313" key="3">
    <source>
        <dbReference type="Proteomes" id="UP000807469"/>
    </source>
</evidence>
<dbReference type="AlphaFoldDB" id="A0A9P5ZH73"/>
<reference evidence="2" key="1">
    <citation type="submission" date="2020-11" db="EMBL/GenBank/DDBJ databases">
        <authorList>
            <consortium name="DOE Joint Genome Institute"/>
            <person name="Ahrendt S."/>
            <person name="Riley R."/>
            <person name="Andreopoulos W."/>
            <person name="Labutti K."/>
            <person name="Pangilinan J."/>
            <person name="Ruiz-Duenas F.J."/>
            <person name="Barrasa J.M."/>
            <person name="Sanchez-Garcia M."/>
            <person name="Camarero S."/>
            <person name="Miyauchi S."/>
            <person name="Serrano A."/>
            <person name="Linde D."/>
            <person name="Babiker R."/>
            <person name="Drula E."/>
            <person name="Ayuso-Fernandez I."/>
            <person name="Pacheco R."/>
            <person name="Padilla G."/>
            <person name="Ferreira P."/>
            <person name="Barriuso J."/>
            <person name="Kellner H."/>
            <person name="Castanera R."/>
            <person name="Alfaro M."/>
            <person name="Ramirez L."/>
            <person name="Pisabarro A.G."/>
            <person name="Kuo A."/>
            <person name="Tritt A."/>
            <person name="Lipzen A."/>
            <person name="He G."/>
            <person name="Yan M."/>
            <person name="Ng V."/>
            <person name="Cullen D."/>
            <person name="Martin F."/>
            <person name="Rosso M.-N."/>
            <person name="Henrissat B."/>
            <person name="Hibbett D."/>
            <person name="Martinez A.T."/>
            <person name="Grigoriev I.V."/>
        </authorList>
    </citation>
    <scope>NUCLEOTIDE SEQUENCE</scope>
    <source>
        <strain evidence="2">CIRM-BRFM 674</strain>
    </source>
</reference>
<keyword evidence="3" id="KW-1185">Reference proteome</keyword>
<feature type="region of interest" description="Disordered" evidence="1">
    <location>
        <begin position="1"/>
        <end position="56"/>
    </location>
</feature>
<comment type="caution">
    <text evidence="2">The sequence shown here is derived from an EMBL/GenBank/DDBJ whole genome shotgun (WGS) entry which is preliminary data.</text>
</comment>
<feature type="compositionally biased region" description="Low complexity" evidence="1">
    <location>
        <begin position="14"/>
        <end position="26"/>
    </location>
</feature>
<feature type="region of interest" description="Disordered" evidence="1">
    <location>
        <begin position="221"/>
        <end position="247"/>
    </location>
</feature>
<evidence type="ECO:0000313" key="2">
    <source>
        <dbReference type="EMBL" id="KAF9486359.1"/>
    </source>
</evidence>
<feature type="compositionally biased region" description="Acidic residues" evidence="1">
    <location>
        <begin position="38"/>
        <end position="49"/>
    </location>
</feature>
<protein>
    <submittedName>
        <fullName evidence="2">Uncharacterized protein</fullName>
    </submittedName>
</protein>
<accession>A0A9P5ZH73</accession>
<dbReference type="EMBL" id="MU155130">
    <property type="protein sequence ID" value="KAF9486359.1"/>
    <property type="molecule type" value="Genomic_DNA"/>
</dbReference>
<evidence type="ECO:0000256" key="1">
    <source>
        <dbReference type="SAM" id="MobiDB-lite"/>
    </source>
</evidence>
<gene>
    <name evidence="2" type="ORF">BDN70DRAFT_987936</name>
</gene>
<dbReference type="OrthoDB" id="3038119at2759"/>